<dbReference type="NCBIfam" id="TIGR04183">
    <property type="entry name" value="Por_Secre_tail"/>
    <property type="match status" value="1"/>
</dbReference>
<organism evidence="4 5">
    <name type="scientific">Winogradskyella flava</name>
    <dbReference type="NCBI Taxonomy" id="1884876"/>
    <lineage>
        <taxon>Bacteria</taxon>
        <taxon>Pseudomonadati</taxon>
        <taxon>Bacteroidota</taxon>
        <taxon>Flavobacteriia</taxon>
        <taxon>Flavobacteriales</taxon>
        <taxon>Flavobacteriaceae</taxon>
        <taxon>Winogradskyella</taxon>
    </lineage>
</organism>
<reference evidence="4" key="1">
    <citation type="submission" date="2020-08" db="EMBL/GenBank/DDBJ databases">
        <title>Winogradskyella ouciana sp. nov., isolated from the hadal seawater of the Mariana Trench.</title>
        <authorList>
            <person name="He X."/>
        </authorList>
    </citation>
    <scope>NUCLEOTIDE SEQUENCE [LARGE SCALE GENOMIC DNA]</scope>
    <source>
        <strain evidence="4">KCTC 52348</strain>
    </source>
</reference>
<dbReference type="InterPro" id="IPR013517">
    <property type="entry name" value="FG-GAP"/>
</dbReference>
<feature type="chain" id="PRO_5032637134" evidence="2">
    <location>
        <begin position="20"/>
        <end position="539"/>
    </location>
</feature>
<proteinExistence type="predicted"/>
<evidence type="ECO:0000259" key="3">
    <source>
        <dbReference type="Pfam" id="PF18962"/>
    </source>
</evidence>
<gene>
    <name evidence="4" type="ORF">H7F21_10555</name>
</gene>
<dbReference type="InterPro" id="IPR026444">
    <property type="entry name" value="Secre_tail"/>
</dbReference>
<dbReference type="SUPFAM" id="SSF69318">
    <property type="entry name" value="Integrin alpha N-terminal domain"/>
    <property type="match status" value="2"/>
</dbReference>
<dbReference type="InterPro" id="IPR028994">
    <property type="entry name" value="Integrin_alpha_N"/>
</dbReference>
<feature type="domain" description="Secretion system C-terminal sorting" evidence="3">
    <location>
        <begin position="466"/>
        <end position="532"/>
    </location>
</feature>
<dbReference type="Gene3D" id="2.60.40.3080">
    <property type="match status" value="1"/>
</dbReference>
<dbReference type="AlphaFoldDB" id="A0A842IQP8"/>
<feature type="signal peptide" evidence="2">
    <location>
        <begin position="1"/>
        <end position="19"/>
    </location>
</feature>
<evidence type="ECO:0000313" key="4">
    <source>
        <dbReference type="EMBL" id="MBC2845532.1"/>
    </source>
</evidence>
<comment type="caution">
    <text evidence="4">The sequence shown here is derived from an EMBL/GenBank/DDBJ whole genome shotgun (WGS) entry which is preliminary data.</text>
</comment>
<dbReference type="PANTHER" id="PTHR36220">
    <property type="entry name" value="UNNAMED PRODUCT"/>
    <property type="match status" value="1"/>
</dbReference>
<evidence type="ECO:0000313" key="5">
    <source>
        <dbReference type="Proteomes" id="UP000533900"/>
    </source>
</evidence>
<sequence>MKKILLFALINLTLIQLQAQGWGQTQKITPDDRALADEFGWSVVVQGDIAAVGAKSVDFNTSDRGAVYMYEKDASNNWIQTQKLFNSDARQFDRFGQSIDIDGDIMIIGARSQDYDENGGGMFYDSGGAAYIFEKDATGNWSEIQKLVSSDRGATFQPLLGETVAISGDYAVVNAPREVKGLTGQPDLTNAGACYIFERDGNGVWSEVQKIVPSQRYAQDQFGDFSLAISGNTIAVGSFRHDFDVNEQNEVLSAGAVYIFERDTNGVWSETQKIEDANREQGEWFGKSVALEGDLLMVGVAQDYFQGNGNAQYGAVHVFERDVTGVYNNIQVITPNAQNFQSRFGHSIDVEGDKMIVGAYLMDIGSVAFGGAAFMFEKDVNGIWNQTAEMYDPNVNSGDDFGYNVAVSGDFAFVGAYDQDEDFEGLNPLAIAGAAYVFDVNEPNTLASLSTLSIVDNIYEFTVKAYPNPTESILNLDFGNYSQGINVSVYTTLGQKVFSAGYTNSRTIQLDIQNQPKGLYLVEVKTESNASSILKVVKH</sequence>
<protein>
    <submittedName>
        <fullName evidence="4">T9SS type A sorting domain-containing protein</fullName>
    </submittedName>
</protein>
<keyword evidence="1 2" id="KW-0732">Signal</keyword>
<keyword evidence="5" id="KW-1185">Reference proteome</keyword>
<dbReference type="Proteomes" id="UP000533900">
    <property type="component" value="Unassembled WGS sequence"/>
</dbReference>
<dbReference type="EMBL" id="JACLCP010000003">
    <property type="protein sequence ID" value="MBC2845532.1"/>
    <property type="molecule type" value="Genomic_DNA"/>
</dbReference>
<name>A0A842IQP8_9FLAO</name>
<accession>A0A842IQP8</accession>
<dbReference type="Pfam" id="PF14312">
    <property type="entry name" value="FG-GAP_2"/>
    <property type="match status" value="6"/>
</dbReference>
<dbReference type="PANTHER" id="PTHR36220:SF1">
    <property type="entry name" value="GAMMA TUBULIN COMPLEX COMPONENT C-TERMINAL DOMAIN-CONTAINING PROTEIN"/>
    <property type="match status" value="1"/>
</dbReference>
<dbReference type="Gene3D" id="2.130.10.130">
    <property type="entry name" value="Integrin alpha, N-terminal"/>
    <property type="match status" value="3"/>
</dbReference>
<evidence type="ECO:0000256" key="1">
    <source>
        <dbReference type="ARBA" id="ARBA00022729"/>
    </source>
</evidence>
<dbReference type="RefSeq" id="WP_185789257.1">
    <property type="nucleotide sequence ID" value="NZ_JACLCP010000003.1"/>
</dbReference>
<dbReference type="Pfam" id="PF18962">
    <property type="entry name" value="Por_Secre_tail"/>
    <property type="match status" value="1"/>
</dbReference>
<evidence type="ECO:0000256" key="2">
    <source>
        <dbReference type="SAM" id="SignalP"/>
    </source>
</evidence>